<evidence type="ECO:0000313" key="3">
    <source>
        <dbReference type="Proteomes" id="UP000886812"/>
    </source>
</evidence>
<dbReference type="InterPro" id="IPR007433">
    <property type="entry name" value="DUF481"/>
</dbReference>
<reference evidence="2" key="2">
    <citation type="journal article" date="2021" name="PeerJ">
        <title>Extensive microbial diversity within the chicken gut microbiome revealed by metagenomics and culture.</title>
        <authorList>
            <person name="Gilroy R."/>
            <person name="Ravi A."/>
            <person name="Getino M."/>
            <person name="Pursley I."/>
            <person name="Horton D.L."/>
            <person name="Alikhan N.F."/>
            <person name="Baker D."/>
            <person name="Gharbi K."/>
            <person name="Hall N."/>
            <person name="Watson M."/>
            <person name="Adriaenssens E.M."/>
            <person name="Foster-Nyarko E."/>
            <person name="Jarju S."/>
            <person name="Secka A."/>
            <person name="Antonio M."/>
            <person name="Oren A."/>
            <person name="Chaudhuri R.R."/>
            <person name="La Ragione R."/>
            <person name="Hildebrand F."/>
            <person name="Pallen M.J."/>
        </authorList>
    </citation>
    <scope>NUCLEOTIDE SEQUENCE</scope>
    <source>
        <strain evidence="2">10669</strain>
    </source>
</reference>
<dbReference type="Pfam" id="PF04338">
    <property type="entry name" value="DUF481"/>
    <property type="match status" value="1"/>
</dbReference>
<name>A0A9D1NKD0_9BACT</name>
<evidence type="ECO:0000256" key="1">
    <source>
        <dbReference type="SAM" id="SignalP"/>
    </source>
</evidence>
<protein>
    <submittedName>
        <fullName evidence="2">DUF481 domain-containing protein</fullName>
    </submittedName>
</protein>
<organism evidence="2 3">
    <name type="scientific">Candidatus Spyradosoma merdigallinarum</name>
    <dbReference type="NCBI Taxonomy" id="2840950"/>
    <lineage>
        <taxon>Bacteria</taxon>
        <taxon>Pseudomonadati</taxon>
        <taxon>Verrucomicrobiota</taxon>
        <taxon>Opitutia</taxon>
        <taxon>Opitutia incertae sedis</taxon>
        <taxon>Candidatus Spyradosoma</taxon>
    </lineage>
</organism>
<accession>A0A9D1NKD0</accession>
<evidence type="ECO:0000313" key="2">
    <source>
        <dbReference type="EMBL" id="HIV04475.1"/>
    </source>
</evidence>
<feature type="signal peptide" evidence="1">
    <location>
        <begin position="1"/>
        <end position="25"/>
    </location>
</feature>
<dbReference type="EMBL" id="DVOG01000130">
    <property type="protein sequence ID" value="HIV04475.1"/>
    <property type="molecule type" value="Genomic_DNA"/>
</dbReference>
<dbReference type="Proteomes" id="UP000886812">
    <property type="component" value="Unassembled WGS sequence"/>
</dbReference>
<dbReference type="AlphaFoldDB" id="A0A9D1NKD0"/>
<proteinExistence type="predicted"/>
<keyword evidence="1" id="KW-0732">Signal</keyword>
<gene>
    <name evidence="2" type="ORF">IAC75_04925</name>
</gene>
<reference evidence="2" key="1">
    <citation type="submission" date="2020-10" db="EMBL/GenBank/DDBJ databases">
        <authorList>
            <person name="Gilroy R."/>
        </authorList>
    </citation>
    <scope>NUCLEOTIDE SEQUENCE</scope>
    <source>
        <strain evidence="2">10669</strain>
    </source>
</reference>
<sequence>MRLPFPIPAIFPAAAMLAGTLPASADEVRLLDGSLIRGKIVHIRDGLMTVSPTFSANNIEIRMSEIENFATDEPVFLMMNTDAIFSGTVLPGFGDTVSISSPHHGISSAGTPEISWLWRRGDPSPADLRVEKKERHWEFSCTAGLNVTTGTTESFNGRFGFDAVNVGEFDKLQMFSYLRYAEVEDTASEDNFHIGANYNDSKYSPVLWYAKTDNGYDRIAKQNFFSTTSLGLGYRVLENDWDTFDVRLGGAFRYEAYEEDAGVDDVSTLAAEIGFDNEIRLPFGKVVTAFTYSPALEDPQENYKITHETYLQTIYYEDLVAIKTGISNTYNSIVAVGNENLDTTVYVELVFKLK</sequence>
<comment type="caution">
    <text evidence="2">The sequence shown here is derived from an EMBL/GenBank/DDBJ whole genome shotgun (WGS) entry which is preliminary data.</text>
</comment>
<feature type="chain" id="PRO_5038649117" evidence="1">
    <location>
        <begin position="26"/>
        <end position="354"/>
    </location>
</feature>